<proteinExistence type="predicted"/>
<accession>F7X224</accession>
<protein>
    <submittedName>
        <fullName evidence="1">Uncharacterized protein</fullName>
    </submittedName>
</protein>
<name>F7X224_SINMM</name>
<organism evidence="1 2">
    <name type="scientific">Sinorhizobium meliloti (strain SM11)</name>
    <dbReference type="NCBI Taxonomy" id="707241"/>
    <lineage>
        <taxon>Bacteria</taxon>
        <taxon>Pseudomonadati</taxon>
        <taxon>Pseudomonadota</taxon>
        <taxon>Alphaproteobacteria</taxon>
        <taxon>Hyphomicrobiales</taxon>
        <taxon>Rhizobiaceae</taxon>
        <taxon>Sinorhizobium/Ensifer group</taxon>
        <taxon>Sinorhizobium</taxon>
    </lineage>
</organism>
<dbReference type="KEGG" id="smx:SM11_chr0911"/>
<dbReference type="HOGENOM" id="CLU_3391368_0_0_5"/>
<dbReference type="EMBL" id="CP001830">
    <property type="protein sequence ID" value="AEH78187.1"/>
    <property type="molecule type" value="Genomic_DNA"/>
</dbReference>
<sequence>MAPNRLVVMDIELIRLHDELHGAGVDDALIRG</sequence>
<reference evidence="1 2" key="1">
    <citation type="journal article" date="2011" name="J. Biotechnol.">
        <title>The complete genome sequence of the dominant Sinorhizobium meliloti field isolate SM11 extends the S. meliloti pan-genome.</title>
        <authorList>
            <person name="Schneiker-Bekel S."/>
            <person name="Wibberg D."/>
            <person name="Bekel T."/>
            <person name="Blom J."/>
            <person name="Linke B."/>
            <person name="Neuweger H."/>
            <person name="Stiens M."/>
            <person name="Vorholter F.J."/>
            <person name="Weidner S."/>
            <person name="Goesmann A."/>
            <person name="Puhler A."/>
            <person name="Schluter A."/>
        </authorList>
    </citation>
    <scope>NUCLEOTIDE SEQUENCE [LARGE SCALE GENOMIC DNA]</scope>
    <source>
        <strain evidence="1 2">SM11</strain>
    </source>
</reference>
<dbReference type="AlphaFoldDB" id="F7X224"/>
<evidence type="ECO:0000313" key="2">
    <source>
        <dbReference type="Proteomes" id="UP000009045"/>
    </source>
</evidence>
<evidence type="ECO:0000313" key="1">
    <source>
        <dbReference type="EMBL" id="AEH78187.1"/>
    </source>
</evidence>
<gene>
    <name evidence="1" type="ordered locus">SM11_chr0911</name>
</gene>
<dbReference type="Proteomes" id="UP000009045">
    <property type="component" value="Chromosome"/>
</dbReference>
<dbReference type="PATRIC" id="fig|707241.3.peg.956"/>